<name>A0A409VU11_PSICY</name>
<keyword evidence="3" id="KW-1185">Reference proteome</keyword>
<evidence type="ECO:0008006" key="4">
    <source>
        <dbReference type="Google" id="ProtNLM"/>
    </source>
</evidence>
<evidence type="ECO:0000313" key="2">
    <source>
        <dbReference type="EMBL" id="PPQ69713.1"/>
    </source>
</evidence>
<keyword evidence="1" id="KW-0732">Signal</keyword>
<dbReference type="AlphaFoldDB" id="A0A409VU11"/>
<accession>A0A409VU11</accession>
<dbReference type="InParanoid" id="A0A409VU11"/>
<dbReference type="EMBL" id="NHYD01003926">
    <property type="protein sequence ID" value="PPQ69713.1"/>
    <property type="molecule type" value="Genomic_DNA"/>
</dbReference>
<evidence type="ECO:0000313" key="3">
    <source>
        <dbReference type="Proteomes" id="UP000283269"/>
    </source>
</evidence>
<evidence type="ECO:0000256" key="1">
    <source>
        <dbReference type="SAM" id="SignalP"/>
    </source>
</evidence>
<reference evidence="2 3" key="1">
    <citation type="journal article" date="2018" name="Evol. Lett.">
        <title>Horizontal gene cluster transfer increased hallucinogenic mushroom diversity.</title>
        <authorList>
            <person name="Reynolds H.T."/>
            <person name="Vijayakumar V."/>
            <person name="Gluck-Thaler E."/>
            <person name="Korotkin H.B."/>
            <person name="Matheny P.B."/>
            <person name="Slot J.C."/>
        </authorList>
    </citation>
    <scope>NUCLEOTIDE SEQUENCE [LARGE SCALE GENOMIC DNA]</scope>
    <source>
        <strain evidence="2 3">2631</strain>
    </source>
</reference>
<gene>
    <name evidence="2" type="ORF">CVT25_012976</name>
</gene>
<sequence length="65" mass="7445">MTDLLDDLPWPMIVLRLVLLLFEVSAQINHNDRHDQLSWPYQGLCIMHHGPFGQPGGTAFKPHLI</sequence>
<feature type="chain" id="PRO_5019377950" description="Secreted protein" evidence="1">
    <location>
        <begin position="27"/>
        <end position="65"/>
    </location>
</feature>
<proteinExistence type="predicted"/>
<protein>
    <recommendedName>
        <fullName evidence="4">Secreted protein</fullName>
    </recommendedName>
</protein>
<dbReference type="Proteomes" id="UP000283269">
    <property type="component" value="Unassembled WGS sequence"/>
</dbReference>
<feature type="signal peptide" evidence="1">
    <location>
        <begin position="1"/>
        <end position="26"/>
    </location>
</feature>
<organism evidence="2 3">
    <name type="scientific">Psilocybe cyanescens</name>
    <dbReference type="NCBI Taxonomy" id="93625"/>
    <lineage>
        <taxon>Eukaryota</taxon>
        <taxon>Fungi</taxon>
        <taxon>Dikarya</taxon>
        <taxon>Basidiomycota</taxon>
        <taxon>Agaricomycotina</taxon>
        <taxon>Agaricomycetes</taxon>
        <taxon>Agaricomycetidae</taxon>
        <taxon>Agaricales</taxon>
        <taxon>Agaricineae</taxon>
        <taxon>Strophariaceae</taxon>
        <taxon>Psilocybe</taxon>
    </lineage>
</organism>
<comment type="caution">
    <text evidence="2">The sequence shown here is derived from an EMBL/GenBank/DDBJ whole genome shotgun (WGS) entry which is preliminary data.</text>
</comment>